<dbReference type="OrthoDB" id="8417304at2"/>
<dbReference type="RefSeq" id="WP_135172766.1">
    <property type="nucleotide sequence ID" value="NZ_SPQT01000001.1"/>
</dbReference>
<dbReference type="FunFam" id="3.10.20.30:FF:000020">
    <property type="entry name" value="Xanthine dehydrogenase iron-sulfur subunit"/>
    <property type="match status" value="1"/>
</dbReference>
<keyword evidence="3" id="KW-0560">Oxidoreductase</keyword>
<keyword evidence="1" id="KW-0001">2Fe-2S</keyword>
<protein>
    <submittedName>
        <fullName evidence="8">2Fe-2S iron-sulfur cluster binding domain-containing protein</fullName>
    </submittedName>
</protein>
<reference evidence="8 9" key="1">
    <citation type="submission" date="2019-03" db="EMBL/GenBank/DDBJ databases">
        <title>Bradyrhizobium diversity isolated from nodules of Chamaecrista fasciculata.</title>
        <authorList>
            <person name="Klepa M.S."/>
            <person name="Urquiaga M.O."/>
            <person name="Hungria M."/>
            <person name="Delamuta J.R."/>
        </authorList>
    </citation>
    <scope>NUCLEOTIDE SEQUENCE [LARGE SCALE GENOMIC DNA]</scope>
    <source>
        <strain evidence="8 9">CNPSo 3448</strain>
    </source>
</reference>
<evidence type="ECO:0000313" key="9">
    <source>
        <dbReference type="Proteomes" id="UP000297966"/>
    </source>
</evidence>
<sequence length="399" mass="42080">MNTIALHVNRRAVEVSAEPRTSLADFVRDKLDLTGTHLGCEHGVCGACTVLLDGVPARSCITYAVACEGADVTTIEGLDEDEVTTELRAAFTREHALQCGYCTPGMLVSARDLVLRLPDADERRIRVGLSGNLCRCTGYVGIVRAVQSVIEARRARNIAPQTDGGRTSLGPAGSGRATSDRSEPQPARQALAAASDRAAAGTIPDFTPATVLDQRFTLPHPPAKVFAMFDDIAGIAACLPGVSLTVPPKPERIEGVIRVRLGPIAASFEGAARVERDPATLSGCIVGIGTDQRSHSATQGEIRYRLVPLEGGTATAVELSIGYTLTGMLAQVGRPGLVRDLARRLVAEFAGNLDRHMSGAPSGQAAPAELSFWSLASDVLRARLARVLGRVFTGKGRAE</sequence>
<dbReference type="CDD" id="cd00207">
    <property type="entry name" value="fer2"/>
    <property type="match status" value="1"/>
</dbReference>
<dbReference type="GO" id="GO:0016491">
    <property type="term" value="F:oxidoreductase activity"/>
    <property type="evidence" value="ECO:0007669"/>
    <property type="project" value="UniProtKB-KW"/>
</dbReference>
<dbReference type="Proteomes" id="UP000297966">
    <property type="component" value="Unassembled WGS sequence"/>
</dbReference>
<keyword evidence="2" id="KW-0479">Metal-binding</keyword>
<dbReference type="Pfam" id="PF06240">
    <property type="entry name" value="COXG"/>
    <property type="match status" value="1"/>
</dbReference>
<comment type="caution">
    <text evidence="8">The sequence shown here is derived from an EMBL/GenBank/DDBJ whole genome shotgun (WGS) entry which is preliminary data.</text>
</comment>
<evidence type="ECO:0000256" key="1">
    <source>
        <dbReference type="ARBA" id="ARBA00022714"/>
    </source>
</evidence>
<dbReference type="InterPro" id="IPR012675">
    <property type="entry name" value="Beta-grasp_dom_sf"/>
</dbReference>
<dbReference type="InterPro" id="IPR001041">
    <property type="entry name" value="2Fe-2S_ferredoxin-type"/>
</dbReference>
<evidence type="ECO:0000256" key="5">
    <source>
        <dbReference type="ARBA" id="ARBA00023014"/>
    </source>
</evidence>
<gene>
    <name evidence="8" type="ORF">E4K65_02540</name>
</gene>
<keyword evidence="9" id="KW-1185">Reference proteome</keyword>
<dbReference type="CDD" id="cd07823">
    <property type="entry name" value="SRPBCC_5"/>
    <property type="match status" value="1"/>
</dbReference>
<evidence type="ECO:0000313" key="8">
    <source>
        <dbReference type="EMBL" id="TFV51000.1"/>
    </source>
</evidence>
<keyword evidence="5" id="KW-0411">Iron-sulfur</keyword>
<dbReference type="Gene3D" id="1.10.150.120">
    <property type="entry name" value="[2Fe-2S]-binding domain"/>
    <property type="match status" value="1"/>
</dbReference>
<dbReference type="InterPro" id="IPR006058">
    <property type="entry name" value="2Fe2S_fd_BS"/>
</dbReference>
<dbReference type="PANTHER" id="PTHR44379">
    <property type="entry name" value="OXIDOREDUCTASE WITH IRON-SULFUR SUBUNIT"/>
    <property type="match status" value="1"/>
</dbReference>
<dbReference type="Pfam" id="PF00111">
    <property type="entry name" value="Fer2"/>
    <property type="match status" value="1"/>
</dbReference>
<dbReference type="InterPro" id="IPR051452">
    <property type="entry name" value="Diverse_Oxidoreductases"/>
</dbReference>
<organism evidence="8 9">
    <name type="scientific">Bradyrhizobium niftali</name>
    <dbReference type="NCBI Taxonomy" id="2560055"/>
    <lineage>
        <taxon>Bacteria</taxon>
        <taxon>Pseudomonadati</taxon>
        <taxon>Pseudomonadota</taxon>
        <taxon>Alphaproteobacteria</taxon>
        <taxon>Hyphomicrobiales</taxon>
        <taxon>Nitrobacteraceae</taxon>
        <taxon>Bradyrhizobium</taxon>
    </lineage>
</organism>
<dbReference type="InterPro" id="IPR010419">
    <property type="entry name" value="CO_DH_gsu"/>
</dbReference>
<dbReference type="InterPro" id="IPR002888">
    <property type="entry name" value="2Fe-2S-bd"/>
</dbReference>
<dbReference type="InterPro" id="IPR036884">
    <property type="entry name" value="2Fe-2S-bd_dom_sf"/>
</dbReference>
<dbReference type="InterPro" id="IPR036010">
    <property type="entry name" value="2Fe-2S_ferredoxin-like_sf"/>
</dbReference>
<evidence type="ECO:0000259" key="7">
    <source>
        <dbReference type="PROSITE" id="PS51085"/>
    </source>
</evidence>
<dbReference type="SUPFAM" id="SSF47741">
    <property type="entry name" value="CO dehydrogenase ISP C-domain like"/>
    <property type="match status" value="1"/>
</dbReference>
<dbReference type="PROSITE" id="PS00197">
    <property type="entry name" value="2FE2S_FER_1"/>
    <property type="match status" value="1"/>
</dbReference>
<dbReference type="EMBL" id="SPQT01000001">
    <property type="protein sequence ID" value="TFV51000.1"/>
    <property type="molecule type" value="Genomic_DNA"/>
</dbReference>
<evidence type="ECO:0000256" key="6">
    <source>
        <dbReference type="SAM" id="MobiDB-lite"/>
    </source>
</evidence>
<feature type="region of interest" description="Disordered" evidence="6">
    <location>
        <begin position="157"/>
        <end position="194"/>
    </location>
</feature>
<evidence type="ECO:0000256" key="4">
    <source>
        <dbReference type="ARBA" id="ARBA00023004"/>
    </source>
</evidence>
<dbReference type="SUPFAM" id="SSF54292">
    <property type="entry name" value="2Fe-2S ferredoxin-like"/>
    <property type="match status" value="1"/>
</dbReference>
<feature type="domain" description="2Fe-2S ferredoxin-type" evidence="7">
    <location>
        <begin position="2"/>
        <end position="78"/>
    </location>
</feature>
<dbReference type="GO" id="GO:0051537">
    <property type="term" value="F:2 iron, 2 sulfur cluster binding"/>
    <property type="evidence" value="ECO:0007669"/>
    <property type="project" value="UniProtKB-KW"/>
</dbReference>
<dbReference type="InterPro" id="IPR023393">
    <property type="entry name" value="START-like_dom_sf"/>
</dbReference>
<evidence type="ECO:0000256" key="3">
    <source>
        <dbReference type="ARBA" id="ARBA00023002"/>
    </source>
</evidence>
<dbReference type="AlphaFoldDB" id="A0A4Y9M797"/>
<dbReference type="SUPFAM" id="SSF55961">
    <property type="entry name" value="Bet v1-like"/>
    <property type="match status" value="1"/>
</dbReference>
<evidence type="ECO:0000256" key="2">
    <source>
        <dbReference type="ARBA" id="ARBA00022723"/>
    </source>
</evidence>
<dbReference type="Pfam" id="PF01799">
    <property type="entry name" value="Fer2_2"/>
    <property type="match status" value="1"/>
</dbReference>
<dbReference type="Gene3D" id="3.10.20.30">
    <property type="match status" value="1"/>
</dbReference>
<keyword evidence="4" id="KW-0408">Iron</keyword>
<dbReference type="GO" id="GO:0046872">
    <property type="term" value="F:metal ion binding"/>
    <property type="evidence" value="ECO:0007669"/>
    <property type="project" value="UniProtKB-KW"/>
</dbReference>
<proteinExistence type="predicted"/>
<dbReference type="PROSITE" id="PS51085">
    <property type="entry name" value="2FE2S_FER_2"/>
    <property type="match status" value="1"/>
</dbReference>
<dbReference type="Gene3D" id="3.30.530.20">
    <property type="match status" value="1"/>
</dbReference>
<accession>A0A4Y9M797</accession>
<dbReference type="PANTHER" id="PTHR44379:SF8">
    <property type="entry name" value="XANTHINE DEHYDROGENASE IRON-SULFUR-BINDING SUBUNIT XDHC-RELATED"/>
    <property type="match status" value="1"/>
</dbReference>
<name>A0A4Y9M797_9BRAD</name>